<accession>A0ABR4CQ65</accession>
<evidence type="ECO:0000313" key="2">
    <source>
        <dbReference type="EMBL" id="KAL2071511.1"/>
    </source>
</evidence>
<keyword evidence="3" id="KW-1185">Reference proteome</keyword>
<protein>
    <submittedName>
        <fullName evidence="2">Uncharacterized protein</fullName>
    </submittedName>
</protein>
<gene>
    <name evidence="2" type="ORF">VTL71DRAFT_12746</name>
</gene>
<dbReference type="EMBL" id="JAZHXI010000005">
    <property type="protein sequence ID" value="KAL2071511.1"/>
    <property type="molecule type" value="Genomic_DNA"/>
</dbReference>
<name>A0ABR4CQ65_9HELO</name>
<reference evidence="2 3" key="1">
    <citation type="journal article" date="2024" name="Commun. Biol.">
        <title>Comparative genomic analysis of thermophilic fungi reveals convergent evolutionary adaptations and gene losses.</title>
        <authorList>
            <person name="Steindorff A.S."/>
            <person name="Aguilar-Pontes M.V."/>
            <person name="Robinson A.J."/>
            <person name="Andreopoulos B."/>
            <person name="LaButti K."/>
            <person name="Kuo A."/>
            <person name="Mondo S."/>
            <person name="Riley R."/>
            <person name="Otillar R."/>
            <person name="Haridas S."/>
            <person name="Lipzen A."/>
            <person name="Grimwood J."/>
            <person name="Schmutz J."/>
            <person name="Clum A."/>
            <person name="Reid I.D."/>
            <person name="Moisan M.C."/>
            <person name="Butler G."/>
            <person name="Nguyen T.T.M."/>
            <person name="Dewar K."/>
            <person name="Conant G."/>
            <person name="Drula E."/>
            <person name="Henrissat B."/>
            <person name="Hansel C."/>
            <person name="Singer S."/>
            <person name="Hutchinson M.I."/>
            <person name="de Vries R.P."/>
            <person name="Natvig D.O."/>
            <person name="Powell A.J."/>
            <person name="Tsang A."/>
            <person name="Grigoriev I.V."/>
        </authorList>
    </citation>
    <scope>NUCLEOTIDE SEQUENCE [LARGE SCALE GENOMIC DNA]</scope>
    <source>
        <strain evidence="2 3">CBS 494.80</strain>
    </source>
</reference>
<proteinExistence type="predicted"/>
<organism evidence="2 3">
    <name type="scientific">Oculimacula yallundae</name>
    <dbReference type="NCBI Taxonomy" id="86028"/>
    <lineage>
        <taxon>Eukaryota</taxon>
        <taxon>Fungi</taxon>
        <taxon>Dikarya</taxon>
        <taxon>Ascomycota</taxon>
        <taxon>Pezizomycotina</taxon>
        <taxon>Leotiomycetes</taxon>
        <taxon>Helotiales</taxon>
        <taxon>Ploettnerulaceae</taxon>
        <taxon>Oculimacula</taxon>
    </lineage>
</organism>
<dbReference type="Proteomes" id="UP001595075">
    <property type="component" value="Unassembled WGS sequence"/>
</dbReference>
<feature type="region of interest" description="Disordered" evidence="1">
    <location>
        <begin position="34"/>
        <end position="73"/>
    </location>
</feature>
<sequence>MQPVITSVTVAQDDATIIGLRQTGTTIPFMTAIGTESTGDCPPEGEKADCSEQNCIPDADNESIKDRENEEEEKEECPGFKNILDTRYYCMYWPGESNLICEYVPFKNPENWQADLDECRATGAAIKKWKDECKFSKDPND</sequence>
<evidence type="ECO:0000313" key="3">
    <source>
        <dbReference type="Proteomes" id="UP001595075"/>
    </source>
</evidence>
<evidence type="ECO:0000256" key="1">
    <source>
        <dbReference type="SAM" id="MobiDB-lite"/>
    </source>
</evidence>
<comment type="caution">
    <text evidence="2">The sequence shown here is derived from an EMBL/GenBank/DDBJ whole genome shotgun (WGS) entry which is preliminary data.</text>
</comment>